<organism evidence="1 2">
    <name type="scientific">Lysinibacillus odysseyi 34hs-1 = NBRC 100172</name>
    <dbReference type="NCBI Taxonomy" id="1220589"/>
    <lineage>
        <taxon>Bacteria</taxon>
        <taxon>Bacillati</taxon>
        <taxon>Bacillota</taxon>
        <taxon>Bacilli</taxon>
        <taxon>Bacillales</taxon>
        <taxon>Bacillaceae</taxon>
        <taxon>Lysinibacillus</taxon>
    </lineage>
</organism>
<evidence type="ECO:0000313" key="1">
    <source>
        <dbReference type="EMBL" id="KGR82771.1"/>
    </source>
</evidence>
<keyword evidence="2" id="KW-1185">Reference proteome</keyword>
<accession>A0A0A3IDF2</accession>
<name>A0A0A3IDF2_9BACI</name>
<gene>
    <name evidence="1" type="ORF">CD32_18175</name>
</gene>
<dbReference type="AlphaFoldDB" id="A0A0A3IDF2"/>
<evidence type="ECO:0000313" key="2">
    <source>
        <dbReference type="Proteomes" id="UP000030437"/>
    </source>
</evidence>
<proteinExistence type="predicted"/>
<evidence type="ECO:0008006" key="3">
    <source>
        <dbReference type="Google" id="ProtNLM"/>
    </source>
</evidence>
<comment type="caution">
    <text evidence="1">The sequence shown here is derived from an EMBL/GenBank/DDBJ whole genome shotgun (WGS) entry which is preliminary data.</text>
</comment>
<dbReference type="eggNOG" id="ENOG5033F8N">
    <property type="taxonomic scope" value="Bacteria"/>
</dbReference>
<reference evidence="1 2" key="1">
    <citation type="submission" date="2014-02" db="EMBL/GenBank/DDBJ databases">
        <title>Draft genome sequence of Lysinibacillus odysseyi NBRC 100172.</title>
        <authorList>
            <person name="Zhang F."/>
            <person name="Wang G."/>
            <person name="Zhang L."/>
        </authorList>
    </citation>
    <scope>NUCLEOTIDE SEQUENCE [LARGE SCALE GENOMIC DNA]</scope>
    <source>
        <strain evidence="1 2">NBRC 100172</strain>
    </source>
</reference>
<dbReference type="Proteomes" id="UP000030437">
    <property type="component" value="Unassembled WGS sequence"/>
</dbReference>
<protein>
    <recommendedName>
        <fullName evidence="3">Helix-turn-helix domain-containing protein</fullName>
    </recommendedName>
</protein>
<sequence length="81" mass="9447">MQSTTQAIVLNTFTELLEEIVNNKKDKPKEWMSIEEARNYIGVSHNTFNKFRIMGLKVAEIDGIKRVSKSEIDRFLTEHSF</sequence>
<dbReference type="EMBL" id="JPVP01000059">
    <property type="protein sequence ID" value="KGR82771.1"/>
    <property type="molecule type" value="Genomic_DNA"/>
</dbReference>